<dbReference type="CDD" id="cd00060">
    <property type="entry name" value="FHA"/>
    <property type="match status" value="1"/>
</dbReference>
<evidence type="ECO:0000256" key="1">
    <source>
        <dbReference type="ARBA" id="ARBA00022723"/>
    </source>
</evidence>
<accession>A0A835RQM8</accession>
<dbReference type="SMART" id="SM00240">
    <property type="entry name" value="FHA"/>
    <property type="match status" value="1"/>
</dbReference>
<gene>
    <name evidence="8" type="ORF">HPP92_006434</name>
</gene>
<comment type="caution">
    <text evidence="8">The sequence shown here is derived from an EMBL/GenBank/DDBJ whole genome shotgun (WGS) entry which is preliminary data.</text>
</comment>
<feature type="region of interest" description="Disordered" evidence="6">
    <location>
        <begin position="961"/>
        <end position="980"/>
    </location>
</feature>
<dbReference type="CDD" id="cd09123">
    <property type="entry name" value="PLDc_Tdp1_2"/>
    <property type="match status" value="1"/>
</dbReference>
<dbReference type="EMBL" id="JADCNL010000002">
    <property type="protein sequence ID" value="KAG0493036.1"/>
    <property type="molecule type" value="Genomic_DNA"/>
</dbReference>
<proteinExistence type="predicted"/>
<dbReference type="InterPro" id="IPR000253">
    <property type="entry name" value="FHA_dom"/>
</dbReference>
<evidence type="ECO:0000256" key="3">
    <source>
        <dbReference type="PIRSR" id="PIRSR610347-1"/>
    </source>
</evidence>
<evidence type="ECO:0000259" key="7">
    <source>
        <dbReference type="PROSITE" id="PS50006"/>
    </source>
</evidence>
<feature type="active site" description="Proton donor/acceptor" evidence="3">
    <location>
        <position position="832"/>
    </location>
</feature>
<dbReference type="Gene3D" id="3.30.870.10">
    <property type="entry name" value="Endonuclease Chain A"/>
    <property type="match status" value="2"/>
</dbReference>
<sequence>MEKPFIPCKSGEKQIDLPTSSILGFFYLRLLGRGTDEGQRLICLRSDRLYTVGRKRKHCEIVFDHCCISRRHCQLFLDSKDQRLKLFHGFFLSLAPNLGEVRRRFECERQGLGFGVSLNGVSINGRKLKRGTIAVLSEGDKVALGCCRRRSVPGCTIRCGFIVEGIVVSEIAGIPDVSGQSVSGADLLLKLCRRVLSSGDPVKYLSSSPDLNLLKRSSFHRSGSAATALIPVHENCSKPDAEAGIFPYRAKQEINLTVDNVNDANTGTCSQISAKMRGDCNHILHQQNRRSLGCCSNAKTFFLNRLELTAHGKANQLSEVTLVELLHPVESLIQIFIATFTCDISWFLSHCQIPSNLPVTVACHSAEKCWSSSCYDRTSAPYSDYPNLLLVYPSFPDEIAFGKDQSKKGVACHHPKFFLLQRDESVRVVVTSANLVSKQWNQITNTVWWQDFPRRNEPNYASLFGTIKGPNSDFAAQLARFIASLISGVPSQAHWINDLARHDFRGASAHLIASIPGIHASCTGSSLEQILFLKSFTTKKLGTIQASVVGFNQRFRTTTDSSGEQLKNMVSLFRKCQENSSGLLEVALKRNYNIPADANAISVHVSNFSEPSNEDSLQLGFLPRDVAKWAAPLVDLGLFEFSAYICCKDAISIALEEKNKKLQCSLLLTQGPYFSEMSRLIQPKHFPALCLCIASIQRCFGLWRLQEVISQYKWPEPLETNFVYATSSLGTSMNPQFLAEFAAAAGKKSLQSSESEESDPDWGCWSIDHELRCPSVRILFPTIDRVKTSIHGVQSSRFLLSFAEKTWQSLSNTGIFHDAVPNPAHRIGYPMHVKVACRRFLSQRSSSSFGWIYCGSHNFSPAAWGRRLALPSPVNGGLRPRSIGFSASATLRICNYELGVLLIVPPPEASDETDAVGCNLDDIALPFVMPAPRYRVGDRPATTRAMREAMAELAISEDPFLAEQDEEEVNEEDDPQEAAGAALEYGVEENEEDKIYAEMLWS</sequence>
<reference evidence="8 9" key="1">
    <citation type="journal article" date="2020" name="Nat. Food">
        <title>A phased Vanilla planifolia genome enables genetic improvement of flavour and production.</title>
        <authorList>
            <person name="Hasing T."/>
            <person name="Tang H."/>
            <person name="Brym M."/>
            <person name="Khazi F."/>
            <person name="Huang T."/>
            <person name="Chambers A.H."/>
        </authorList>
    </citation>
    <scope>NUCLEOTIDE SEQUENCE [LARGE SCALE GENOMIC DNA]</scope>
    <source>
        <tissue evidence="8">Leaf</tissue>
    </source>
</reference>
<dbReference type="CDD" id="cd09122">
    <property type="entry name" value="PLDc_Tdp1_1"/>
    <property type="match status" value="1"/>
</dbReference>
<dbReference type="GO" id="GO:0016818">
    <property type="term" value="F:hydrolase activity, acting on acid anhydrides, in phosphorus-containing anhydrides"/>
    <property type="evidence" value="ECO:0007669"/>
    <property type="project" value="InterPro"/>
</dbReference>
<dbReference type="GO" id="GO:0008270">
    <property type="term" value="F:zinc ion binding"/>
    <property type="evidence" value="ECO:0007669"/>
    <property type="project" value="InterPro"/>
</dbReference>
<feature type="binding site" evidence="4">
    <location>
        <position position="834"/>
    </location>
    <ligand>
        <name>substrate</name>
    </ligand>
</feature>
<dbReference type="GO" id="GO:0005634">
    <property type="term" value="C:nucleus"/>
    <property type="evidence" value="ECO:0007669"/>
    <property type="project" value="InterPro"/>
</dbReference>
<feature type="site" description="Interaction with DNA" evidence="5">
    <location>
        <position position="860"/>
    </location>
</feature>
<dbReference type="OrthoDB" id="417252at2759"/>
<dbReference type="Gene3D" id="2.60.200.20">
    <property type="match status" value="1"/>
</dbReference>
<dbReference type="PROSITE" id="PS50006">
    <property type="entry name" value="FHA_DOMAIN"/>
    <property type="match status" value="1"/>
</dbReference>
<dbReference type="SUPFAM" id="SSF56024">
    <property type="entry name" value="Phospholipase D/nuclease"/>
    <property type="match status" value="2"/>
</dbReference>
<feature type="active site" description="Nucleophile" evidence="3">
    <location>
        <position position="414"/>
    </location>
</feature>
<dbReference type="GO" id="GO:0006281">
    <property type="term" value="P:DNA repair"/>
    <property type="evidence" value="ECO:0007669"/>
    <property type="project" value="InterPro"/>
</dbReference>
<organism evidence="8 9">
    <name type="scientific">Vanilla planifolia</name>
    <name type="common">Vanilla</name>
    <dbReference type="NCBI Taxonomy" id="51239"/>
    <lineage>
        <taxon>Eukaryota</taxon>
        <taxon>Viridiplantae</taxon>
        <taxon>Streptophyta</taxon>
        <taxon>Embryophyta</taxon>
        <taxon>Tracheophyta</taxon>
        <taxon>Spermatophyta</taxon>
        <taxon>Magnoliopsida</taxon>
        <taxon>Liliopsida</taxon>
        <taxon>Asparagales</taxon>
        <taxon>Orchidaceae</taxon>
        <taxon>Vanilloideae</taxon>
        <taxon>Vanilleae</taxon>
        <taxon>Vanilla</taxon>
    </lineage>
</organism>
<dbReference type="InterPro" id="IPR010347">
    <property type="entry name" value="Tdp1"/>
</dbReference>
<dbReference type="GO" id="GO:0008081">
    <property type="term" value="F:phosphoric diester hydrolase activity"/>
    <property type="evidence" value="ECO:0007669"/>
    <property type="project" value="InterPro"/>
</dbReference>
<evidence type="ECO:0000256" key="2">
    <source>
        <dbReference type="ARBA" id="ARBA00022801"/>
    </source>
</evidence>
<keyword evidence="9" id="KW-1185">Reference proteome</keyword>
<dbReference type="Pfam" id="PF06087">
    <property type="entry name" value="Tyr-DNA_phospho"/>
    <property type="match status" value="2"/>
</dbReference>
<protein>
    <recommendedName>
        <fullName evidence="7">FHA domain-containing protein</fullName>
    </recommendedName>
</protein>
<keyword evidence="1" id="KW-0479">Metal-binding</keyword>
<feature type="domain" description="FHA" evidence="7">
    <location>
        <begin position="50"/>
        <end position="128"/>
    </location>
</feature>
<dbReference type="InterPro" id="IPR014905">
    <property type="entry name" value="HIRAN"/>
</dbReference>
<name>A0A835RQM8_VANPL</name>
<evidence type="ECO:0000313" key="8">
    <source>
        <dbReference type="EMBL" id="KAG0493036.1"/>
    </source>
</evidence>
<dbReference type="PANTHER" id="PTHR12415:SF3">
    <property type="entry name" value="OS04G0403400 PROTEIN"/>
    <property type="match status" value="1"/>
</dbReference>
<keyword evidence="2" id="KW-0378">Hydrolase</keyword>
<dbReference type="AlphaFoldDB" id="A0A835RQM8"/>
<evidence type="ECO:0000256" key="6">
    <source>
        <dbReference type="SAM" id="MobiDB-lite"/>
    </source>
</evidence>
<dbReference type="Proteomes" id="UP000636800">
    <property type="component" value="Chromosome 2"/>
</dbReference>
<dbReference type="SUPFAM" id="SSF49879">
    <property type="entry name" value="SMAD/FHA domain"/>
    <property type="match status" value="1"/>
</dbReference>
<evidence type="ECO:0000313" key="9">
    <source>
        <dbReference type="Proteomes" id="UP000636800"/>
    </source>
</evidence>
<dbReference type="InterPro" id="IPR008984">
    <property type="entry name" value="SMAD_FHA_dom_sf"/>
</dbReference>
<evidence type="ECO:0000256" key="4">
    <source>
        <dbReference type="PIRSR" id="PIRSR610347-2"/>
    </source>
</evidence>
<dbReference type="Gene3D" id="3.30.70.2330">
    <property type="match status" value="1"/>
</dbReference>
<feature type="compositionally biased region" description="Acidic residues" evidence="6">
    <location>
        <begin position="963"/>
        <end position="976"/>
    </location>
</feature>
<dbReference type="PANTHER" id="PTHR12415">
    <property type="entry name" value="TYROSYL-DNA PHOSPHODIESTERASE 1"/>
    <property type="match status" value="1"/>
</dbReference>
<dbReference type="GO" id="GO:0003676">
    <property type="term" value="F:nucleic acid binding"/>
    <property type="evidence" value="ECO:0007669"/>
    <property type="project" value="InterPro"/>
</dbReference>
<dbReference type="Pfam" id="PF08797">
    <property type="entry name" value="HIRAN"/>
    <property type="match status" value="1"/>
</dbReference>
<evidence type="ECO:0000256" key="5">
    <source>
        <dbReference type="PIRSR" id="PIRSR610347-3"/>
    </source>
</evidence>
<dbReference type="Pfam" id="PF00498">
    <property type="entry name" value="FHA"/>
    <property type="match status" value="1"/>
</dbReference>
<feature type="binding site" evidence="4">
    <location>
        <position position="416"/>
    </location>
    <ligand>
        <name>substrate</name>
    </ligand>
</feature>